<proteinExistence type="predicted"/>
<organism evidence="1">
    <name type="scientific">Arundo donax</name>
    <name type="common">Giant reed</name>
    <name type="synonym">Donax arundinaceus</name>
    <dbReference type="NCBI Taxonomy" id="35708"/>
    <lineage>
        <taxon>Eukaryota</taxon>
        <taxon>Viridiplantae</taxon>
        <taxon>Streptophyta</taxon>
        <taxon>Embryophyta</taxon>
        <taxon>Tracheophyta</taxon>
        <taxon>Spermatophyta</taxon>
        <taxon>Magnoliopsida</taxon>
        <taxon>Liliopsida</taxon>
        <taxon>Poales</taxon>
        <taxon>Poaceae</taxon>
        <taxon>PACMAD clade</taxon>
        <taxon>Arundinoideae</taxon>
        <taxon>Arundineae</taxon>
        <taxon>Arundo</taxon>
    </lineage>
</organism>
<protein>
    <submittedName>
        <fullName evidence="1">Uncharacterized protein</fullName>
    </submittedName>
</protein>
<accession>A0A0A9F0G8</accession>
<reference evidence="1" key="2">
    <citation type="journal article" date="2015" name="Data Brief">
        <title>Shoot transcriptome of the giant reed, Arundo donax.</title>
        <authorList>
            <person name="Barrero R.A."/>
            <person name="Guerrero F.D."/>
            <person name="Moolhuijzen P."/>
            <person name="Goolsby J.A."/>
            <person name="Tidwell J."/>
            <person name="Bellgard S.E."/>
            <person name="Bellgard M.I."/>
        </authorList>
    </citation>
    <scope>NUCLEOTIDE SEQUENCE</scope>
    <source>
        <tissue evidence="1">Shoot tissue taken approximately 20 cm above the soil surface</tissue>
    </source>
</reference>
<evidence type="ECO:0000313" key="1">
    <source>
        <dbReference type="EMBL" id="JAE04704.1"/>
    </source>
</evidence>
<dbReference type="AlphaFoldDB" id="A0A0A9F0G8"/>
<dbReference type="EMBL" id="GBRH01193192">
    <property type="protein sequence ID" value="JAE04704.1"/>
    <property type="molecule type" value="Transcribed_RNA"/>
</dbReference>
<reference evidence="1" key="1">
    <citation type="submission" date="2014-09" db="EMBL/GenBank/DDBJ databases">
        <authorList>
            <person name="Magalhaes I.L.F."/>
            <person name="Oliveira U."/>
            <person name="Santos F.R."/>
            <person name="Vidigal T.H.D.A."/>
            <person name="Brescovit A.D."/>
            <person name="Santos A.J."/>
        </authorList>
    </citation>
    <scope>NUCLEOTIDE SEQUENCE</scope>
    <source>
        <tissue evidence="1">Shoot tissue taken approximately 20 cm above the soil surface</tissue>
    </source>
</reference>
<name>A0A0A9F0G8_ARUDO</name>
<sequence length="61" mass="6909">MKTEMLFKKQTHLHDTLTNGTGIKLLMQVNGSFRLVPAIWVSKTCTKRRNQEDGAPAESHI</sequence>